<comment type="caution">
    <text evidence="1">The sequence shown here is derived from an EMBL/GenBank/DDBJ whole genome shotgun (WGS) entry which is preliminary data.</text>
</comment>
<sequence>MEKTTGCGQTQSIQKQKIFVIPLVKHCVLLDPNEAIPLRDLQSNKVPFVESLLGMLDKSQEGRSHMFVPMFNAYKFPLTPT</sequence>
<name>A0AA38L472_9AGAR</name>
<protein>
    <submittedName>
        <fullName evidence="1">Uncharacterized protein</fullName>
    </submittedName>
</protein>
<gene>
    <name evidence="1" type="ORF">GGU10DRAFT_270413</name>
</gene>
<organism evidence="1 2">
    <name type="scientific">Lentinula aff. detonsa</name>
    <dbReference type="NCBI Taxonomy" id="2804958"/>
    <lineage>
        <taxon>Eukaryota</taxon>
        <taxon>Fungi</taxon>
        <taxon>Dikarya</taxon>
        <taxon>Basidiomycota</taxon>
        <taxon>Agaricomycotina</taxon>
        <taxon>Agaricomycetes</taxon>
        <taxon>Agaricomycetidae</taxon>
        <taxon>Agaricales</taxon>
        <taxon>Marasmiineae</taxon>
        <taxon>Omphalotaceae</taxon>
        <taxon>Lentinula</taxon>
    </lineage>
</organism>
<proteinExistence type="predicted"/>
<accession>A0AA38L472</accession>
<dbReference type="EMBL" id="MU793359">
    <property type="protein sequence ID" value="KAJ3784927.1"/>
    <property type="molecule type" value="Genomic_DNA"/>
</dbReference>
<evidence type="ECO:0000313" key="2">
    <source>
        <dbReference type="Proteomes" id="UP001163798"/>
    </source>
</evidence>
<dbReference type="AlphaFoldDB" id="A0AA38L472"/>
<evidence type="ECO:0000313" key="1">
    <source>
        <dbReference type="EMBL" id="KAJ3784927.1"/>
    </source>
</evidence>
<dbReference type="Gene3D" id="3.10.580.10">
    <property type="entry name" value="CBS-domain"/>
    <property type="match status" value="1"/>
</dbReference>
<reference evidence="1" key="1">
    <citation type="submission" date="2022-08" db="EMBL/GenBank/DDBJ databases">
        <authorList>
            <consortium name="DOE Joint Genome Institute"/>
            <person name="Min B."/>
            <person name="Riley R."/>
            <person name="Sierra-Patev S."/>
            <person name="Naranjo-Ortiz M."/>
            <person name="Looney B."/>
            <person name="Konkel Z."/>
            <person name="Slot J.C."/>
            <person name="Sakamoto Y."/>
            <person name="Steenwyk J.L."/>
            <person name="Rokas A."/>
            <person name="Carro J."/>
            <person name="Camarero S."/>
            <person name="Ferreira P."/>
            <person name="Molpeceres G."/>
            <person name="Ruiz-Duenas F.J."/>
            <person name="Serrano A."/>
            <person name="Henrissat B."/>
            <person name="Drula E."/>
            <person name="Hughes K.W."/>
            <person name="Mata J.L."/>
            <person name="Ishikawa N.K."/>
            <person name="Vargas-Isla R."/>
            <person name="Ushijima S."/>
            <person name="Smith C.A."/>
            <person name="Ahrendt S."/>
            <person name="Andreopoulos W."/>
            <person name="He G."/>
            <person name="Labutti K."/>
            <person name="Lipzen A."/>
            <person name="Ng V."/>
            <person name="Sandor L."/>
            <person name="Barry K."/>
            <person name="Martinez A.T."/>
            <person name="Xiao Y."/>
            <person name="Gibbons J.G."/>
            <person name="Terashima K."/>
            <person name="Hibbett D.S."/>
            <person name="Grigoriev I.V."/>
        </authorList>
    </citation>
    <scope>NUCLEOTIDE SEQUENCE</scope>
    <source>
        <strain evidence="1">TFB10291</strain>
    </source>
</reference>
<dbReference type="InterPro" id="IPR046342">
    <property type="entry name" value="CBS_dom_sf"/>
</dbReference>
<dbReference type="Proteomes" id="UP001163798">
    <property type="component" value="Unassembled WGS sequence"/>
</dbReference>
<keyword evidence="2" id="KW-1185">Reference proteome</keyword>